<accession>A0AA48GNV4</accession>
<name>A0AA48GNV4_9BACT</name>
<dbReference type="EMBL" id="AP027080">
    <property type="protein sequence ID" value="BDU73349.1"/>
    <property type="molecule type" value="Genomic_DNA"/>
</dbReference>
<sequence>MSAPILPAAAVPAQDLVTPALPGGKDAKEAAKQFEGLLMANLFKEMRKTVHPSGLFGTNDSARGTYEYLLDQAVVNHAMDSGKTWGLSERLESSLKASKQYR</sequence>
<keyword evidence="3" id="KW-1185">Reference proteome</keyword>
<dbReference type="Proteomes" id="UP001238179">
    <property type="component" value="Chromosome"/>
</dbReference>
<dbReference type="AlphaFoldDB" id="A0AA48GNV4"/>
<evidence type="ECO:0000313" key="2">
    <source>
        <dbReference type="EMBL" id="BDU73349.1"/>
    </source>
</evidence>
<proteinExistence type="predicted"/>
<protein>
    <recommendedName>
        <fullName evidence="1">Flagellar protein FlgJ N-terminal domain-containing protein</fullName>
    </recommendedName>
</protein>
<feature type="domain" description="Flagellar protein FlgJ N-terminal" evidence="1">
    <location>
        <begin position="44"/>
        <end position="91"/>
    </location>
</feature>
<gene>
    <name evidence="2" type="ORF">METEAL_25230</name>
</gene>
<dbReference type="Pfam" id="PF10135">
    <property type="entry name" value="Rod-binding"/>
    <property type="match status" value="1"/>
</dbReference>
<dbReference type="RefSeq" id="WP_316412001.1">
    <property type="nucleotide sequence ID" value="NZ_AP027080.1"/>
</dbReference>
<dbReference type="InterPro" id="IPR019301">
    <property type="entry name" value="Flagellar_prot_FlgJ_N"/>
</dbReference>
<dbReference type="KEGG" id="msil:METEAL_25230"/>
<organism evidence="2 3">
    <name type="scientific">Mesoterricola silvestris</name>
    <dbReference type="NCBI Taxonomy" id="2927979"/>
    <lineage>
        <taxon>Bacteria</taxon>
        <taxon>Pseudomonadati</taxon>
        <taxon>Acidobacteriota</taxon>
        <taxon>Holophagae</taxon>
        <taxon>Holophagales</taxon>
        <taxon>Holophagaceae</taxon>
        <taxon>Mesoterricola</taxon>
    </lineage>
</organism>
<evidence type="ECO:0000259" key="1">
    <source>
        <dbReference type="Pfam" id="PF10135"/>
    </source>
</evidence>
<reference evidence="3" key="1">
    <citation type="journal article" date="2023" name="Int. J. Syst. Evol. Microbiol.">
        <title>Mesoterricola silvestris gen. nov., sp. nov., Mesoterricola sediminis sp. nov., Geothrix oryzae sp. nov., Geothrix edaphica sp. nov., Geothrix rubra sp. nov., and Geothrix limicola sp. nov., six novel members of Acidobacteriota isolated from soils.</title>
        <authorList>
            <person name="Itoh H."/>
            <person name="Sugisawa Y."/>
            <person name="Mise K."/>
            <person name="Xu Z."/>
            <person name="Kuniyasu M."/>
            <person name="Ushijima N."/>
            <person name="Kawano K."/>
            <person name="Kobayashi E."/>
            <person name="Shiratori Y."/>
            <person name="Masuda Y."/>
            <person name="Senoo K."/>
        </authorList>
    </citation>
    <scope>NUCLEOTIDE SEQUENCE [LARGE SCALE GENOMIC DNA]</scope>
    <source>
        <strain evidence="3">W79</strain>
    </source>
</reference>
<evidence type="ECO:0000313" key="3">
    <source>
        <dbReference type="Proteomes" id="UP001238179"/>
    </source>
</evidence>